<protein>
    <submittedName>
        <fullName evidence="1">Uncharacterized protein</fullName>
    </submittedName>
</protein>
<proteinExistence type="predicted"/>
<name>A0A0K2AMR7_STRA7</name>
<dbReference type="EMBL" id="CP012382">
    <property type="protein sequence ID" value="AKZ54132.1"/>
    <property type="molecule type" value="Genomic_DNA"/>
</dbReference>
<evidence type="ECO:0000313" key="1">
    <source>
        <dbReference type="EMBL" id="AKZ54132.1"/>
    </source>
</evidence>
<sequence length="49" mass="5540">MFSLLAEGILIASPMSSRHRSRIKPRGYSQQAGNYDLFLWGSSSLHLLF</sequence>
<evidence type="ECO:0000313" key="2">
    <source>
        <dbReference type="Proteomes" id="UP000061018"/>
    </source>
</evidence>
<dbReference type="AlphaFoldDB" id="A0A0K2AMR7"/>
<gene>
    <name evidence="1" type="ORF">SAM23877_1083</name>
</gene>
<organism evidence="1 2">
    <name type="scientific">Streptomyces ambofaciens (strain ATCC 23877 / 3486 / DSM 40053 / JCM 4204 / NBRC 12836 / NRRL B-2516)</name>
    <dbReference type="NCBI Taxonomy" id="278992"/>
    <lineage>
        <taxon>Bacteria</taxon>
        <taxon>Bacillati</taxon>
        <taxon>Actinomycetota</taxon>
        <taxon>Actinomycetes</taxon>
        <taxon>Kitasatosporales</taxon>
        <taxon>Streptomycetaceae</taxon>
        <taxon>Streptomyces</taxon>
    </lineage>
</organism>
<reference evidence="2" key="1">
    <citation type="journal article" date="2015" name="J. Biotechnol.">
        <title>Complete genome sequence of Streptomyces ambofaciens ATCC 23877, the spiramycin producer.</title>
        <authorList>
            <person name="Thibessard A."/>
            <person name="Haas D."/>
            <person name="Gerbaud C."/>
            <person name="Aigle B."/>
            <person name="Lautru S."/>
            <person name="Pernodet J.L."/>
            <person name="Leblond P."/>
        </authorList>
    </citation>
    <scope>NUCLEOTIDE SEQUENCE [LARGE SCALE GENOMIC DNA]</scope>
    <source>
        <strain evidence="2">ATCC 23877 / 3486 / DSM 40053 / JCM 4204 / NBRC 12836 / NRRL B-2516</strain>
    </source>
</reference>
<dbReference type="Proteomes" id="UP000061018">
    <property type="component" value="Chromosome"/>
</dbReference>
<dbReference type="KEGG" id="samb:SAM23877_1083"/>
<accession>A0A0K2AMR7</accession>